<sequence length="46" mass="4928">MALDFRALQARHNDGLYNPCTDTVSDPESAPLTPEALSPTPEDGVD</sequence>
<reference evidence="2 3" key="1">
    <citation type="journal article" date="2019" name="Int. J. Syst. Evol. Microbiol.">
        <title>The Global Catalogue of Microorganisms (GCM) 10K type strain sequencing project: providing services to taxonomists for standard genome sequencing and annotation.</title>
        <authorList>
            <consortium name="The Broad Institute Genomics Platform"/>
            <consortium name="The Broad Institute Genome Sequencing Center for Infectious Disease"/>
            <person name="Wu L."/>
            <person name="Ma J."/>
        </authorList>
    </citation>
    <scope>NUCLEOTIDE SEQUENCE [LARGE SCALE GENOMIC DNA]</scope>
    <source>
        <strain evidence="2 3">DT55</strain>
    </source>
</reference>
<keyword evidence="3" id="KW-1185">Reference proteome</keyword>
<name>A0ABD5X040_9EURY</name>
<comment type="caution">
    <text evidence="2">The sequence shown here is derived from an EMBL/GenBank/DDBJ whole genome shotgun (WGS) entry which is preliminary data.</text>
</comment>
<dbReference type="RefSeq" id="WP_276237609.1">
    <property type="nucleotide sequence ID" value="NZ_CP119989.1"/>
</dbReference>
<dbReference type="Proteomes" id="UP001596388">
    <property type="component" value="Unassembled WGS sequence"/>
</dbReference>
<proteinExistence type="predicted"/>
<dbReference type="AlphaFoldDB" id="A0ABD5X040"/>
<dbReference type="GeneID" id="79271186"/>
<evidence type="ECO:0000313" key="3">
    <source>
        <dbReference type="Proteomes" id="UP001596388"/>
    </source>
</evidence>
<evidence type="ECO:0000256" key="1">
    <source>
        <dbReference type="SAM" id="MobiDB-lite"/>
    </source>
</evidence>
<feature type="region of interest" description="Disordered" evidence="1">
    <location>
        <begin position="14"/>
        <end position="46"/>
    </location>
</feature>
<gene>
    <name evidence="2" type="ORF">ACFQKD_11340</name>
</gene>
<protein>
    <submittedName>
        <fullName evidence="2">Uncharacterized protein</fullName>
    </submittedName>
</protein>
<organism evidence="2 3">
    <name type="scientific">Halobaculum marinum</name>
    <dbReference type="NCBI Taxonomy" id="3031996"/>
    <lineage>
        <taxon>Archaea</taxon>
        <taxon>Methanobacteriati</taxon>
        <taxon>Methanobacteriota</taxon>
        <taxon>Stenosarchaea group</taxon>
        <taxon>Halobacteria</taxon>
        <taxon>Halobacteriales</taxon>
        <taxon>Haloferacaceae</taxon>
        <taxon>Halobaculum</taxon>
    </lineage>
</organism>
<accession>A0ABD5X040</accession>
<evidence type="ECO:0000313" key="2">
    <source>
        <dbReference type="EMBL" id="MFC7097898.1"/>
    </source>
</evidence>
<dbReference type="EMBL" id="JBHTAG010000003">
    <property type="protein sequence ID" value="MFC7097898.1"/>
    <property type="molecule type" value="Genomic_DNA"/>
</dbReference>